<dbReference type="PRINTS" id="PR00081">
    <property type="entry name" value="GDHRDH"/>
</dbReference>
<dbReference type="FunFam" id="3.40.50.720:FF:000084">
    <property type="entry name" value="Short-chain dehydrogenase reductase"/>
    <property type="match status" value="1"/>
</dbReference>
<dbReference type="Gene3D" id="3.40.50.720">
    <property type="entry name" value="NAD(P)-binding Rossmann-like Domain"/>
    <property type="match status" value="1"/>
</dbReference>
<protein>
    <submittedName>
        <fullName evidence="4">SDR family oxidoreductase</fullName>
    </submittedName>
</protein>
<dbReference type="SUPFAM" id="SSF51735">
    <property type="entry name" value="NAD(P)-binding Rossmann-fold domains"/>
    <property type="match status" value="1"/>
</dbReference>
<feature type="domain" description="Ketoreductase" evidence="3">
    <location>
        <begin position="8"/>
        <end position="187"/>
    </location>
</feature>
<sequence>MKQSLTGKVALVTGGSRGIGAAIVRRLSLEGAAVAFTYAASADRAEALAADLASSGASVTALKADSGDPVAVREAVQATVEQFGRLDILVNNAGILVPGAIEDIELADFDRQVAVNIRAVFVAAQEAARHMREGGRIISVGSVGAERSGFPGTTVYSMTKAAVASLTRGLARDLGPRGITVDTIQPGPVASEMSAGMETMLTPLIALGRMGRDTEIAALAAFLSGPEAGFIAGAALTADGGYLA</sequence>
<evidence type="ECO:0000313" key="4">
    <source>
        <dbReference type="EMBL" id="TGD94942.1"/>
    </source>
</evidence>
<comment type="similarity">
    <text evidence="1">Belongs to the short-chain dehydrogenases/reductases (SDR) family.</text>
</comment>
<accession>A0A4Z0NH05</accession>
<name>A0A4Z0NH05_9HYPH</name>
<evidence type="ECO:0000256" key="1">
    <source>
        <dbReference type="ARBA" id="ARBA00006484"/>
    </source>
</evidence>
<dbReference type="SMART" id="SM00822">
    <property type="entry name" value="PKS_KR"/>
    <property type="match status" value="1"/>
</dbReference>
<dbReference type="Proteomes" id="UP000297535">
    <property type="component" value="Unassembled WGS sequence"/>
</dbReference>
<reference evidence="4 5" key="1">
    <citation type="submission" date="2019-04" db="EMBL/GenBank/DDBJ databases">
        <authorList>
            <person name="Feng G."/>
            <person name="Zhu H."/>
        </authorList>
    </citation>
    <scope>NUCLEOTIDE SEQUENCE [LARGE SCALE GENOMIC DNA]</scope>
    <source>
        <strain evidence="4 5">6HR-1</strain>
    </source>
</reference>
<dbReference type="PRINTS" id="PR00080">
    <property type="entry name" value="SDRFAMILY"/>
</dbReference>
<gene>
    <name evidence="4" type="ORF">EU555_30665</name>
</gene>
<organism evidence="4 5">
    <name type="scientific">Methylobacterium nonmethylotrophicum</name>
    <dbReference type="NCBI Taxonomy" id="1141884"/>
    <lineage>
        <taxon>Bacteria</taxon>
        <taxon>Pseudomonadati</taxon>
        <taxon>Pseudomonadota</taxon>
        <taxon>Alphaproteobacteria</taxon>
        <taxon>Hyphomicrobiales</taxon>
        <taxon>Methylobacteriaceae</taxon>
        <taxon>Methylobacterium</taxon>
    </lineage>
</organism>
<dbReference type="InterPro" id="IPR002347">
    <property type="entry name" value="SDR_fam"/>
</dbReference>
<dbReference type="EMBL" id="SRLB01000036">
    <property type="protein sequence ID" value="TGD94942.1"/>
    <property type="molecule type" value="Genomic_DNA"/>
</dbReference>
<proteinExistence type="inferred from homology"/>
<evidence type="ECO:0000256" key="2">
    <source>
        <dbReference type="ARBA" id="ARBA00023002"/>
    </source>
</evidence>
<dbReference type="GO" id="GO:0016491">
    <property type="term" value="F:oxidoreductase activity"/>
    <property type="evidence" value="ECO:0007669"/>
    <property type="project" value="UniProtKB-KW"/>
</dbReference>
<dbReference type="PROSITE" id="PS00061">
    <property type="entry name" value="ADH_SHORT"/>
    <property type="match status" value="1"/>
</dbReference>
<dbReference type="PANTHER" id="PTHR43639">
    <property type="entry name" value="OXIDOREDUCTASE, SHORT-CHAIN DEHYDROGENASE/REDUCTASE FAMILY (AFU_ORTHOLOGUE AFUA_5G02870)"/>
    <property type="match status" value="1"/>
</dbReference>
<dbReference type="InterPro" id="IPR020904">
    <property type="entry name" value="Sc_DH/Rdtase_CS"/>
</dbReference>
<evidence type="ECO:0000259" key="3">
    <source>
        <dbReference type="SMART" id="SM00822"/>
    </source>
</evidence>
<dbReference type="PANTHER" id="PTHR43639:SF1">
    <property type="entry name" value="SHORT-CHAIN DEHYDROGENASE_REDUCTASE FAMILY PROTEIN"/>
    <property type="match status" value="1"/>
</dbReference>
<comment type="caution">
    <text evidence="4">The sequence shown here is derived from an EMBL/GenBank/DDBJ whole genome shotgun (WGS) entry which is preliminary data.</text>
</comment>
<keyword evidence="5" id="KW-1185">Reference proteome</keyword>
<dbReference type="Pfam" id="PF13561">
    <property type="entry name" value="adh_short_C2"/>
    <property type="match status" value="1"/>
</dbReference>
<dbReference type="InterPro" id="IPR057326">
    <property type="entry name" value="KR_dom"/>
</dbReference>
<dbReference type="RefSeq" id="WP_135419132.1">
    <property type="nucleotide sequence ID" value="NZ_SRLB01000036.1"/>
</dbReference>
<dbReference type="InterPro" id="IPR036291">
    <property type="entry name" value="NAD(P)-bd_dom_sf"/>
</dbReference>
<keyword evidence="2" id="KW-0560">Oxidoreductase</keyword>
<dbReference type="AlphaFoldDB" id="A0A4Z0NH05"/>
<dbReference type="OrthoDB" id="154414at2"/>
<evidence type="ECO:0000313" key="5">
    <source>
        <dbReference type="Proteomes" id="UP000297535"/>
    </source>
</evidence>